<dbReference type="InterPro" id="IPR050345">
    <property type="entry name" value="Aliph_Amidase/BUP"/>
</dbReference>
<evidence type="ECO:0000313" key="5">
    <source>
        <dbReference type="Proteomes" id="UP000824890"/>
    </source>
</evidence>
<evidence type="ECO:0000256" key="1">
    <source>
        <dbReference type="ARBA" id="ARBA00022801"/>
    </source>
</evidence>
<dbReference type="PROSITE" id="PS50263">
    <property type="entry name" value="CN_HYDROLASE"/>
    <property type="match status" value="1"/>
</dbReference>
<evidence type="ECO:0000256" key="2">
    <source>
        <dbReference type="ARBA" id="ARBA00034122"/>
    </source>
</evidence>
<evidence type="ECO:0000313" key="4">
    <source>
        <dbReference type="EMBL" id="KAH0886292.1"/>
    </source>
</evidence>
<protein>
    <recommendedName>
        <fullName evidence="3">CN hydrolase domain-containing protein</fullName>
    </recommendedName>
</protein>
<feature type="domain" description="CN hydrolase" evidence="3">
    <location>
        <begin position="36"/>
        <end position="298"/>
    </location>
</feature>
<dbReference type="Pfam" id="PF00795">
    <property type="entry name" value="CN_hydrolase"/>
    <property type="match status" value="1"/>
</dbReference>
<dbReference type="InterPro" id="IPR003010">
    <property type="entry name" value="C-N_Hydrolase"/>
</dbReference>
<evidence type="ECO:0000259" key="3">
    <source>
        <dbReference type="PROSITE" id="PS50263"/>
    </source>
</evidence>
<accession>A0ABQ8A1B4</accession>
<dbReference type="Proteomes" id="UP000824890">
    <property type="component" value="Unassembled WGS sequence"/>
</dbReference>
<dbReference type="Gene3D" id="3.60.110.10">
    <property type="entry name" value="Carbon-nitrogen hydrolase"/>
    <property type="match status" value="1"/>
</dbReference>
<name>A0ABQ8A1B4_BRANA</name>
<comment type="caution">
    <text evidence="4">The sequence shown here is derived from an EMBL/GenBank/DDBJ whole genome shotgun (WGS) entry which is preliminary data.</text>
</comment>
<proteinExistence type="inferred from homology"/>
<keyword evidence="5" id="KW-1185">Reference proteome</keyword>
<keyword evidence="1" id="KW-0378">Hydrolase</keyword>
<organism evidence="4 5">
    <name type="scientific">Brassica napus</name>
    <name type="common">Rape</name>
    <dbReference type="NCBI Taxonomy" id="3708"/>
    <lineage>
        <taxon>Eukaryota</taxon>
        <taxon>Viridiplantae</taxon>
        <taxon>Streptophyta</taxon>
        <taxon>Embryophyta</taxon>
        <taxon>Tracheophyta</taxon>
        <taxon>Spermatophyta</taxon>
        <taxon>Magnoliopsida</taxon>
        <taxon>eudicotyledons</taxon>
        <taxon>Gunneridae</taxon>
        <taxon>Pentapetalae</taxon>
        <taxon>rosids</taxon>
        <taxon>malvids</taxon>
        <taxon>Brassicales</taxon>
        <taxon>Brassicaceae</taxon>
        <taxon>Brassiceae</taxon>
        <taxon>Brassica</taxon>
    </lineage>
</organism>
<dbReference type="PANTHER" id="PTHR43674:SF2">
    <property type="entry name" value="BETA-UREIDOPROPIONASE"/>
    <property type="match status" value="1"/>
</dbReference>
<dbReference type="InterPro" id="IPR036526">
    <property type="entry name" value="C-N_Hydrolase_sf"/>
</dbReference>
<reference evidence="4 5" key="1">
    <citation type="submission" date="2021-05" db="EMBL/GenBank/DDBJ databases">
        <title>Genome Assembly of Synthetic Allotetraploid Brassica napus Reveals Homoeologous Exchanges between Subgenomes.</title>
        <authorList>
            <person name="Davis J.T."/>
        </authorList>
    </citation>
    <scope>NUCLEOTIDE SEQUENCE [LARGE SCALE GENOMIC DNA]</scope>
    <source>
        <strain evidence="5">cv. Da-Ae</strain>
        <tissue evidence="4">Seedling</tissue>
    </source>
</reference>
<comment type="similarity">
    <text evidence="2">Belongs to the carbon-nitrogen hydrolase superfamily.</text>
</comment>
<dbReference type="NCBIfam" id="TIGR03381">
    <property type="entry name" value="agmatine_aguB"/>
    <property type="match status" value="1"/>
</dbReference>
<dbReference type="SUPFAM" id="SSF56317">
    <property type="entry name" value="Carbon-nitrogen hydrolase"/>
    <property type="match status" value="1"/>
</dbReference>
<dbReference type="PANTHER" id="PTHR43674">
    <property type="entry name" value="NITRILASE C965.09-RELATED"/>
    <property type="match status" value="1"/>
</dbReference>
<gene>
    <name evidence="4" type="ORF">HID58_062388</name>
</gene>
<sequence length="329" mass="37019">MEMEGRRREVVVSSLQFACSDDISSNVASAERFPLSPLSLPLFSFSLLLEKKVNFAHNLLCRLVREAHAKGANIVLIQELFEGYYFCQAQREDYFQRAKPYKDHPTIARMQKLAKELGVVIPVSFFEEANTAHYNSIAIIDADGTDLGIYRKSHIPDGPGYQEKFYFNPGDTGFKVFQTKFAKIGVAICWDQWFPEAARAMVLQGAEVLFYPTAIGSEPQDQGLDSRDHWRRVMQGHAGANVVPLVASNRIGKEIIETEHGPSQITFYGNSFIAGPTGEIVAEADDKTEAVLVAQFDLEKIKSKRQSWGVFRDRRPDLYKVLLTMDGNL</sequence>
<dbReference type="EMBL" id="JAGKQM010000014">
    <property type="protein sequence ID" value="KAH0886292.1"/>
    <property type="molecule type" value="Genomic_DNA"/>
</dbReference>
<dbReference type="InterPro" id="IPR017755">
    <property type="entry name" value="N-carbamoylputrescine_amidase"/>
</dbReference>
<dbReference type="CDD" id="cd07573">
    <property type="entry name" value="CPA"/>
    <property type="match status" value="1"/>
</dbReference>